<dbReference type="EMBL" id="MJBS01000093">
    <property type="protein sequence ID" value="OHE94790.1"/>
    <property type="molecule type" value="Genomic_DNA"/>
</dbReference>
<organism evidence="2 3">
    <name type="scientific">Colletotrichum orchidophilum</name>
    <dbReference type="NCBI Taxonomy" id="1209926"/>
    <lineage>
        <taxon>Eukaryota</taxon>
        <taxon>Fungi</taxon>
        <taxon>Dikarya</taxon>
        <taxon>Ascomycota</taxon>
        <taxon>Pezizomycotina</taxon>
        <taxon>Sordariomycetes</taxon>
        <taxon>Hypocreomycetidae</taxon>
        <taxon>Glomerellales</taxon>
        <taxon>Glomerellaceae</taxon>
        <taxon>Colletotrichum</taxon>
    </lineage>
</organism>
<proteinExistence type="predicted"/>
<accession>A0A1G4B041</accession>
<gene>
    <name evidence="2" type="ORF">CORC01_09897</name>
</gene>
<dbReference type="RefSeq" id="XP_022471952.1">
    <property type="nucleotide sequence ID" value="XM_022621526.1"/>
</dbReference>
<keyword evidence="3" id="KW-1185">Reference proteome</keyword>
<protein>
    <submittedName>
        <fullName evidence="2">Uncharacterized protein</fullName>
    </submittedName>
</protein>
<comment type="caution">
    <text evidence="2">The sequence shown here is derived from an EMBL/GenBank/DDBJ whole genome shotgun (WGS) entry which is preliminary data.</text>
</comment>
<reference evidence="2 3" key="1">
    <citation type="submission" date="2016-09" db="EMBL/GenBank/DDBJ databases">
        <authorList>
            <person name="Capua I."/>
            <person name="De Benedictis P."/>
            <person name="Joannis T."/>
            <person name="Lombin L.H."/>
            <person name="Cattoli G."/>
        </authorList>
    </citation>
    <scope>NUCLEOTIDE SEQUENCE [LARGE SCALE GENOMIC DNA]</scope>
    <source>
        <strain evidence="2 3">IMI 309357</strain>
    </source>
</reference>
<evidence type="ECO:0000313" key="3">
    <source>
        <dbReference type="Proteomes" id="UP000176998"/>
    </source>
</evidence>
<sequence length="89" mass="10181">MPVYPRNQRPLQAALAADRQRTLEKAKIKAAMAEKTEYAFGDRNDLQKYDTMDVTGNTRKARNWLSGLHRTSQPTSRTSKPHTSDYQSL</sequence>
<dbReference type="AlphaFoldDB" id="A0A1G4B041"/>
<dbReference type="OrthoDB" id="10422263at2759"/>
<dbReference type="Proteomes" id="UP000176998">
    <property type="component" value="Unassembled WGS sequence"/>
</dbReference>
<name>A0A1G4B041_9PEZI</name>
<evidence type="ECO:0000256" key="1">
    <source>
        <dbReference type="SAM" id="MobiDB-lite"/>
    </source>
</evidence>
<evidence type="ECO:0000313" key="2">
    <source>
        <dbReference type="EMBL" id="OHE94790.1"/>
    </source>
</evidence>
<feature type="compositionally biased region" description="Polar residues" evidence="1">
    <location>
        <begin position="69"/>
        <end position="78"/>
    </location>
</feature>
<feature type="region of interest" description="Disordered" evidence="1">
    <location>
        <begin position="63"/>
        <end position="89"/>
    </location>
</feature>
<dbReference type="GeneID" id="34563036"/>